<keyword evidence="1" id="KW-0596">Phosphopantetheine</keyword>
<keyword evidence="4" id="KW-0521">NADP</keyword>
<proteinExistence type="predicted"/>
<dbReference type="InterPro" id="IPR013968">
    <property type="entry name" value="PKS_KR"/>
</dbReference>
<dbReference type="SUPFAM" id="SSF51735">
    <property type="entry name" value="NAD(P)-binding Rossmann-fold domains"/>
    <property type="match status" value="1"/>
</dbReference>
<keyword evidence="11" id="KW-1185">Reference proteome</keyword>
<reference evidence="10 11" key="1">
    <citation type="journal article" date="2014" name="Nat. Commun.">
        <title>Molecular traces of alternative social organization in a termite genome.</title>
        <authorList>
            <person name="Terrapon N."/>
            <person name="Li C."/>
            <person name="Robertson H.M."/>
            <person name="Ji L."/>
            <person name="Meng X."/>
            <person name="Booth W."/>
            <person name="Chen Z."/>
            <person name="Childers C.P."/>
            <person name="Glastad K.M."/>
            <person name="Gokhale K."/>
            <person name="Gowin J."/>
            <person name="Gronenberg W."/>
            <person name="Hermansen R.A."/>
            <person name="Hu H."/>
            <person name="Hunt B.G."/>
            <person name="Huylmans A.K."/>
            <person name="Khalil S.M."/>
            <person name="Mitchell R.D."/>
            <person name="Munoz-Torres M.C."/>
            <person name="Mustard J.A."/>
            <person name="Pan H."/>
            <person name="Reese J.T."/>
            <person name="Scharf M.E."/>
            <person name="Sun F."/>
            <person name="Vogel H."/>
            <person name="Xiao J."/>
            <person name="Yang W."/>
            <person name="Yang Z."/>
            <person name="Yang Z."/>
            <person name="Zhou J."/>
            <person name="Zhu J."/>
            <person name="Brent C.S."/>
            <person name="Elsik C.G."/>
            <person name="Goodisman M.A."/>
            <person name="Liberles D.A."/>
            <person name="Roe R.M."/>
            <person name="Vargo E.L."/>
            <person name="Vilcinskas A."/>
            <person name="Wang J."/>
            <person name="Bornberg-Bauer E."/>
            <person name="Korb J."/>
            <person name="Zhang G."/>
            <person name="Liebig J."/>
        </authorList>
    </citation>
    <scope>NUCLEOTIDE SEQUENCE [LARGE SCALE GENOMIC DNA]</scope>
    <source>
        <tissue evidence="10">Whole organism</tissue>
    </source>
</reference>
<evidence type="ECO:0000256" key="8">
    <source>
        <dbReference type="ARBA" id="ARBA00023268"/>
    </source>
</evidence>
<dbReference type="PANTHER" id="PTHR43775:SF7">
    <property type="entry name" value="FATTY ACID SYNTHASE"/>
    <property type="match status" value="1"/>
</dbReference>
<dbReference type="eggNOG" id="KOG1202">
    <property type="taxonomic scope" value="Eukaryota"/>
</dbReference>
<dbReference type="PANTHER" id="PTHR43775">
    <property type="entry name" value="FATTY ACID SYNTHASE"/>
    <property type="match status" value="1"/>
</dbReference>
<evidence type="ECO:0000259" key="9">
    <source>
        <dbReference type="Pfam" id="PF08659"/>
    </source>
</evidence>
<dbReference type="InterPro" id="IPR036291">
    <property type="entry name" value="NAD(P)-bd_dom_sf"/>
</dbReference>
<evidence type="ECO:0000256" key="2">
    <source>
        <dbReference type="ARBA" id="ARBA00022516"/>
    </source>
</evidence>
<name>A0A067QP64_ZOONE</name>
<evidence type="ECO:0000313" key="10">
    <source>
        <dbReference type="EMBL" id="KDQ71496.1"/>
    </source>
</evidence>
<keyword evidence="3" id="KW-0276">Fatty acid metabolism</keyword>
<dbReference type="InterPro" id="IPR050091">
    <property type="entry name" value="PKS_NRPS_Biosynth_Enz"/>
</dbReference>
<dbReference type="Proteomes" id="UP000027135">
    <property type="component" value="Unassembled WGS sequence"/>
</dbReference>
<dbReference type="InParanoid" id="A0A067QP64"/>
<evidence type="ECO:0000313" key="11">
    <source>
        <dbReference type="Proteomes" id="UP000027135"/>
    </source>
</evidence>
<keyword evidence="5" id="KW-0560">Oxidoreductase</keyword>
<dbReference type="Gene3D" id="3.40.50.720">
    <property type="entry name" value="NAD(P)-binding Rossmann-like Domain"/>
    <property type="match status" value="1"/>
</dbReference>
<keyword evidence="7" id="KW-0275">Fatty acid biosynthesis</keyword>
<dbReference type="GO" id="GO:0006633">
    <property type="term" value="P:fatty acid biosynthetic process"/>
    <property type="evidence" value="ECO:0007669"/>
    <property type="project" value="UniProtKB-KW"/>
</dbReference>
<sequence>MCPHLRHFVMFSSVSCGHGNAGQTNYGMNNSVMERICDARVRDGLPGLAVQWGAVGDVGLVAEILEGLRDICMGQLCLYTWVQIYCDVK</sequence>
<keyword evidence="2" id="KW-0444">Lipid biosynthesis</keyword>
<dbReference type="EMBL" id="KK873148">
    <property type="protein sequence ID" value="KDQ71496.1"/>
    <property type="molecule type" value="Genomic_DNA"/>
</dbReference>
<accession>A0A067QP64</accession>
<dbReference type="STRING" id="136037.A0A067QP64"/>
<feature type="domain" description="Ketoreductase (KR)" evidence="9">
    <location>
        <begin position="5"/>
        <end position="56"/>
    </location>
</feature>
<evidence type="ECO:0000256" key="6">
    <source>
        <dbReference type="ARBA" id="ARBA00023098"/>
    </source>
</evidence>
<dbReference type="GO" id="GO:0004312">
    <property type="term" value="F:fatty acid synthase activity"/>
    <property type="evidence" value="ECO:0007669"/>
    <property type="project" value="TreeGrafter"/>
</dbReference>
<dbReference type="AlphaFoldDB" id="A0A067QP64"/>
<dbReference type="Pfam" id="PF08659">
    <property type="entry name" value="KR"/>
    <property type="match status" value="1"/>
</dbReference>
<dbReference type="GO" id="GO:0016491">
    <property type="term" value="F:oxidoreductase activity"/>
    <property type="evidence" value="ECO:0007669"/>
    <property type="project" value="UniProtKB-KW"/>
</dbReference>
<gene>
    <name evidence="10" type="ORF">L798_12581</name>
</gene>
<evidence type="ECO:0000256" key="3">
    <source>
        <dbReference type="ARBA" id="ARBA00022832"/>
    </source>
</evidence>
<protein>
    <submittedName>
        <fullName evidence="10">Fatty acid synthase</fullName>
    </submittedName>
</protein>
<keyword evidence="8" id="KW-0511">Multifunctional enzyme</keyword>
<evidence type="ECO:0000256" key="7">
    <source>
        <dbReference type="ARBA" id="ARBA00023160"/>
    </source>
</evidence>
<dbReference type="OMA" id="LRDICMG"/>
<keyword evidence="6" id="KW-0443">Lipid metabolism</keyword>
<evidence type="ECO:0000256" key="4">
    <source>
        <dbReference type="ARBA" id="ARBA00022857"/>
    </source>
</evidence>
<organism evidence="10 11">
    <name type="scientific">Zootermopsis nevadensis</name>
    <name type="common">Dampwood termite</name>
    <dbReference type="NCBI Taxonomy" id="136037"/>
    <lineage>
        <taxon>Eukaryota</taxon>
        <taxon>Metazoa</taxon>
        <taxon>Ecdysozoa</taxon>
        <taxon>Arthropoda</taxon>
        <taxon>Hexapoda</taxon>
        <taxon>Insecta</taxon>
        <taxon>Pterygota</taxon>
        <taxon>Neoptera</taxon>
        <taxon>Polyneoptera</taxon>
        <taxon>Dictyoptera</taxon>
        <taxon>Blattodea</taxon>
        <taxon>Blattoidea</taxon>
        <taxon>Termitoidae</taxon>
        <taxon>Termopsidae</taxon>
        <taxon>Zootermopsis</taxon>
    </lineage>
</organism>
<evidence type="ECO:0000256" key="5">
    <source>
        <dbReference type="ARBA" id="ARBA00023002"/>
    </source>
</evidence>
<evidence type="ECO:0000256" key="1">
    <source>
        <dbReference type="ARBA" id="ARBA00022450"/>
    </source>
</evidence>